<gene>
    <name evidence="2" type="ORF">L198_00693</name>
</gene>
<proteinExistence type="predicted"/>
<dbReference type="RefSeq" id="XP_019035809.1">
    <property type="nucleotide sequence ID" value="XM_019172867.1"/>
</dbReference>
<evidence type="ECO:0000256" key="1">
    <source>
        <dbReference type="SAM" id="MobiDB-lite"/>
    </source>
</evidence>
<protein>
    <submittedName>
        <fullName evidence="2">Uncharacterized protein</fullName>
    </submittedName>
</protein>
<feature type="compositionally biased region" description="Polar residues" evidence="1">
    <location>
        <begin position="36"/>
        <end position="49"/>
    </location>
</feature>
<dbReference type="EMBL" id="AWGH01000001">
    <property type="protein sequence ID" value="ODO08954.1"/>
    <property type="molecule type" value="Genomic_DNA"/>
</dbReference>
<comment type="caution">
    <text evidence="2">The sequence shown here is derived from an EMBL/GenBank/DDBJ whole genome shotgun (WGS) entry which is preliminary data.</text>
</comment>
<reference evidence="2 3" key="1">
    <citation type="submission" date="2016-06" db="EMBL/GenBank/DDBJ databases">
        <title>Evolution of pathogenesis and genome organization in the Tremellales.</title>
        <authorList>
            <person name="Cuomo C."/>
            <person name="Litvintseva A."/>
            <person name="Heitman J."/>
            <person name="Chen Y."/>
            <person name="Sun S."/>
            <person name="Springer D."/>
            <person name="Dromer F."/>
            <person name="Young S."/>
            <person name="Zeng Q."/>
            <person name="Chapman S."/>
            <person name="Gujja S."/>
            <person name="Saif S."/>
            <person name="Birren B."/>
        </authorList>
    </citation>
    <scope>NUCLEOTIDE SEQUENCE [LARGE SCALE GENOMIC DNA]</scope>
    <source>
        <strain evidence="2 3">CBS 7118</strain>
    </source>
</reference>
<evidence type="ECO:0000313" key="3">
    <source>
        <dbReference type="Proteomes" id="UP000094819"/>
    </source>
</evidence>
<feature type="compositionally biased region" description="Basic and acidic residues" evidence="1">
    <location>
        <begin position="1"/>
        <end position="10"/>
    </location>
</feature>
<dbReference type="GeneID" id="30189906"/>
<dbReference type="AlphaFoldDB" id="A0A1E3K6Z2"/>
<feature type="compositionally biased region" description="Low complexity" evidence="1">
    <location>
        <begin position="12"/>
        <end position="35"/>
    </location>
</feature>
<accession>A0A1E3K6Z2</accession>
<sequence>MLKEEQEKRARAAASAAKKAAKASASGSSHRPSSSNPTKRTAEVSSAAGSSKKARVNSNPPKGLKKGVKSRDIPVANRLVSASATGNGEHPVDSSSHGPSSSTNAVLTCPCSDASRTSQARASAATINLVQLEQAFEIYQSKLSKLCKEQRQAGTLTEADENQKFNCVNELIALNDLRDAEDPTILYQKWQDHPEDFWVTSRGGSVWGCRGR</sequence>
<name>A0A1E3K6Z2_9TREE</name>
<organism evidence="2 3">
    <name type="scientific">Cryptococcus wingfieldii CBS 7118</name>
    <dbReference type="NCBI Taxonomy" id="1295528"/>
    <lineage>
        <taxon>Eukaryota</taxon>
        <taxon>Fungi</taxon>
        <taxon>Dikarya</taxon>
        <taxon>Basidiomycota</taxon>
        <taxon>Agaricomycotina</taxon>
        <taxon>Tremellomycetes</taxon>
        <taxon>Tremellales</taxon>
        <taxon>Cryptococcaceae</taxon>
        <taxon>Cryptococcus</taxon>
    </lineage>
</organism>
<evidence type="ECO:0000313" key="2">
    <source>
        <dbReference type="EMBL" id="ODO08954.1"/>
    </source>
</evidence>
<feature type="region of interest" description="Disordered" evidence="1">
    <location>
        <begin position="1"/>
        <end position="103"/>
    </location>
</feature>
<dbReference type="Proteomes" id="UP000094819">
    <property type="component" value="Unassembled WGS sequence"/>
</dbReference>
<keyword evidence="3" id="KW-1185">Reference proteome</keyword>